<feature type="domain" description="FERM" evidence="13">
    <location>
        <begin position="1"/>
        <end position="275"/>
    </location>
</feature>
<evidence type="ECO:0000259" key="13">
    <source>
        <dbReference type="PROSITE" id="PS50057"/>
    </source>
</evidence>
<dbReference type="Ensembl" id="ENSPMAT00000006037.1">
    <property type="protein sequence ID" value="ENSPMAP00000006009.1"/>
    <property type="gene ID" value="ENSPMAG00000005380.1"/>
</dbReference>
<proteinExistence type="inferred from homology"/>
<dbReference type="CDD" id="cd14473">
    <property type="entry name" value="FERM_B-lobe"/>
    <property type="match status" value="1"/>
</dbReference>
<dbReference type="InterPro" id="IPR019748">
    <property type="entry name" value="FERM_central"/>
</dbReference>
<protein>
    <recommendedName>
        <fullName evidence="8">Tyrosine-protein phosphatase non-receptor type</fullName>
        <ecNumber evidence="8">3.1.3.48</ecNumber>
    </recommendedName>
</protein>
<keyword evidence="4" id="KW-0597">Phosphoprotein</keyword>
<dbReference type="InterPro" id="IPR018979">
    <property type="entry name" value="FERM_N"/>
</dbReference>
<keyword evidence="5 8" id="KW-0378">Hydrolase</keyword>
<dbReference type="Pfam" id="PF00102">
    <property type="entry name" value="Y_phosphatase"/>
    <property type="match status" value="1"/>
</dbReference>
<dbReference type="PROSITE" id="PS00383">
    <property type="entry name" value="TYR_PHOSPHATASE_1"/>
    <property type="match status" value="1"/>
</dbReference>
<dbReference type="InterPro" id="IPR000387">
    <property type="entry name" value="Tyr_Pase_dom"/>
</dbReference>
<dbReference type="InterPro" id="IPR016130">
    <property type="entry name" value="Tyr_Pase_AS"/>
</dbReference>
<dbReference type="GO" id="GO:0005737">
    <property type="term" value="C:cytoplasm"/>
    <property type="evidence" value="ECO:0007669"/>
    <property type="project" value="UniProtKB-UniRule"/>
</dbReference>
<sequence>TLSAEGTGRECLDPVAQRLELQEVLLFGLWYRTRHRQMRWAEMEKPLKKQLEKHGCESVVNFGVMFCVPSCALPQQEATRYQYYLQLKKAVVEGQLLCTFEQGVRLAALSVQANFGDHDQRESQDFLRDYVLFPLAWSQDDRIVEELTQKVAAFHQKHRGMRPAEAELLYIQEAEKLEGYGEESFSAKDTSGSDVLLGTSYNGVFVRHRNEKPPVTFSSTRRWSNISHVSHSKSALVIELTGRVESLHYQLEDIETAKYLSRVIEARHKFYTLNKNLTIASHFAPPIPRCVLWRHSVLIKQVQSHPIVPAPLQIPYGNRYPEPHLASQDNIFYPNEDGYYYRSQTSLDHVHVNGGGGGGGGGRLPNGSVYSAPSVNSLNHFAQASPMSSDLSIPGSEAAAGVLARPPEPLQQRHSALVMPSYRPTPDYDTVMRQAGRFGMPCRADGNVGLGEAYAYGRAATLAYSQPEIRQGQYEQRPPYFYLGPGAPSQLCATQSVIGNAEIFHAVSTPELAVDPSQYPPQVAAMLRNHFSRPPPPYPTPRPAASTPDLISHQRSFAGAASANGGYHQHQHHRERMFAEPIVHPVYRQNTVPQLSTGGRGAAGVRKRYSLEVNSSVVRDMEALSLRDRAVSSLAIGTSSPYQHQQQQQQQQLPAHYYNGQALLVGNGEHTDGLQPPPRPPFELPAQSYQHNLAYSPQLQAMLARLPNKPPPEYPRREATLPPPPPPLPMMSGGRSPGHHPYSNGVSDGSGVGGDGRLFAGSAMVPSVSEPDLSTAVKTRTRANPARERPVSELFAVQDSIVEREFVLRNMEKRGSGPAEISKLGPIKLAALNGLSISQLPVPEESREETARGQLDERCARLEKRVARGLVSAEYECIPRTRPDPVYSTAELPDNQERNRFGDVLPYEQTRVELLPSKDNPTGYINASHVRVRVGGEQWHYIATQGPLPNTCQDFWQMIWEQGVSVIAMVTPEQESGRQKCHRYWPKLGSKRNSANYGDYRVTTKFRTDSGSYATTGLKVKHLPSGQERTAWHLHYPDWPDHGCPEDVQRFLAFLEEVQSVRRHTNSMLPPHTASPPVVVHCSAGVGRSGVLILTEITIAGLEHNVQLDVPQALGVLRGQRMLMVQTLAQYQFVYQALIQFLNNSRLI</sequence>
<dbReference type="PIRSF" id="PIRSF000934">
    <property type="entry name" value="Tyr-Ptase_nr14"/>
    <property type="match status" value="1"/>
</dbReference>
<evidence type="ECO:0000256" key="1">
    <source>
        <dbReference type="ARBA" id="ARBA00004245"/>
    </source>
</evidence>
<dbReference type="InterPro" id="IPR000299">
    <property type="entry name" value="FERM_domain"/>
</dbReference>
<dbReference type="EC" id="3.1.3.48" evidence="8"/>
<dbReference type="GO" id="GO:0005856">
    <property type="term" value="C:cytoskeleton"/>
    <property type="evidence" value="ECO:0007669"/>
    <property type="project" value="UniProtKB-SubCell"/>
</dbReference>
<dbReference type="InterPro" id="IPR014352">
    <property type="entry name" value="FERM/acyl-CoA-bd_prot_sf"/>
</dbReference>
<evidence type="ECO:0000256" key="8">
    <source>
        <dbReference type="PIRNR" id="PIRNR000934"/>
    </source>
</evidence>
<dbReference type="OMA" id="TEWDYIA"/>
<comment type="catalytic activity">
    <reaction evidence="8">
        <text>O-phospho-L-tyrosyl-[protein] + H2O = L-tyrosyl-[protein] + phosphate</text>
        <dbReference type="Rhea" id="RHEA:10684"/>
        <dbReference type="Rhea" id="RHEA-COMP:10136"/>
        <dbReference type="Rhea" id="RHEA-COMP:20101"/>
        <dbReference type="ChEBI" id="CHEBI:15377"/>
        <dbReference type="ChEBI" id="CHEBI:43474"/>
        <dbReference type="ChEBI" id="CHEBI:46858"/>
        <dbReference type="ChEBI" id="CHEBI:61978"/>
        <dbReference type="EC" id="3.1.3.48"/>
    </reaction>
</comment>
<dbReference type="PANTHER" id="PTHR45706">
    <property type="entry name" value="TYROSINE-PROTEIN PHOSPHATASE"/>
    <property type="match status" value="1"/>
</dbReference>
<evidence type="ECO:0000256" key="7">
    <source>
        <dbReference type="ARBA" id="ARBA00023212"/>
    </source>
</evidence>
<dbReference type="PROSITE" id="PS50056">
    <property type="entry name" value="TYR_PHOSPHATASE_2"/>
    <property type="match status" value="1"/>
</dbReference>
<keyword evidence="3 8" id="KW-0963">Cytoplasm</keyword>
<dbReference type="SMART" id="SM00295">
    <property type="entry name" value="B41"/>
    <property type="match status" value="1"/>
</dbReference>
<dbReference type="FunFam" id="3.90.190.10:FF:000030">
    <property type="entry name" value="Tyrosine-protein phosphatase non-receptor type"/>
    <property type="match status" value="1"/>
</dbReference>
<feature type="domain" description="Tyrosine-protein phosphatase" evidence="11">
    <location>
        <begin position="871"/>
        <end position="1141"/>
    </location>
</feature>
<dbReference type="InterPro" id="IPR019749">
    <property type="entry name" value="Band_41_domain"/>
</dbReference>
<reference evidence="14" key="2">
    <citation type="submission" date="2025-09" db="UniProtKB">
        <authorList>
            <consortium name="Ensembl"/>
        </authorList>
    </citation>
    <scope>IDENTIFICATION</scope>
</reference>
<dbReference type="PROSITE" id="PS00661">
    <property type="entry name" value="FERM_2"/>
    <property type="match status" value="1"/>
</dbReference>
<evidence type="ECO:0000256" key="6">
    <source>
        <dbReference type="ARBA" id="ARBA00022912"/>
    </source>
</evidence>
<name>S4RLC3_PETMA</name>
<reference evidence="14" key="1">
    <citation type="submission" date="2025-08" db="UniProtKB">
        <authorList>
            <consortium name="Ensembl"/>
        </authorList>
    </citation>
    <scope>IDENTIFICATION</scope>
</reference>
<evidence type="ECO:0000259" key="12">
    <source>
        <dbReference type="PROSITE" id="PS50056"/>
    </source>
</evidence>
<dbReference type="SMART" id="SM00194">
    <property type="entry name" value="PTPc"/>
    <property type="match status" value="1"/>
</dbReference>
<feature type="region of interest" description="Disordered" evidence="10">
    <location>
        <begin position="707"/>
        <end position="742"/>
    </location>
</feature>
<dbReference type="Gene3D" id="3.90.190.10">
    <property type="entry name" value="Protein tyrosine phosphatase superfamily"/>
    <property type="match status" value="1"/>
</dbReference>
<dbReference type="SUPFAM" id="SSF54236">
    <property type="entry name" value="Ubiquitin-like"/>
    <property type="match status" value="1"/>
</dbReference>
<dbReference type="AlphaFoldDB" id="S4RLC3"/>
<dbReference type="Gene3D" id="1.20.80.10">
    <property type="match status" value="1"/>
</dbReference>
<dbReference type="SUPFAM" id="SSF50729">
    <property type="entry name" value="PH domain-like"/>
    <property type="match status" value="1"/>
</dbReference>
<dbReference type="STRING" id="7757.ENSPMAP00000006009"/>
<feature type="domain" description="Tyrosine specific protein phosphatases" evidence="12">
    <location>
        <begin position="1052"/>
        <end position="1132"/>
    </location>
</feature>
<dbReference type="InterPro" id="IPR029021">
    <property type="entry name" value="Prot-tyrosine_phosphatase-like"/>
</dbReference>
<dbReference type="GO" id="GO:0004725">
    <property type="term" value="F:protein tyrosine phosphatase activity"/>
    <property type="evidence" value="ECO:0007669"/>
    <property type="project" value="UniProtKB-UniRule"/>
</dbReference>
<dbReference type="InterPro" id="IPR029071">
    <property type="entry name" value="Ubiquitin-like_domsf"/>
</dbReference>
<dbReference type="SUPFAM" id="SSF52799">
    <property type="entry name" value="(Phosphotyrosine protein) phosphatases II"/>
    <property type="match status" value="1"/>
</dbReference>
<dbReference type="Pfam" id="PF09380">
    <property type="entry name" value="FERM_C"/>
    <property type="match status" value="1"/>
</dbReference>
<dbReference type="Pfam" id="PF09379">
    <property type="entry name" value="FERM_N"/>
    <property type="match status" value="1"/>
</dbReference>
<dbReference type="InterPro" id="IPR014392">
    <property type="entry name" value="PTP_non-rcpt_14/21"/>
</dbReference>
<dbReference type="PANTHER" id="PTHR45706:SF1">
    <property type="entry name" value="PEZ, ISOFORM A"/>
    <property type="match status" value="1"/>
</dbReference>
<dbReference type="PRINTS" id="PR00935">
    <property type="entry name" value="BAND41"/>
</dbReference>
<dbReference type="InterPro" id="IPR000242">
    <property type="entry name" value="PTP_cat"/>
</dbReference>
<evidence type="ECO:0000256" key="9">
    <source>
        <dbReference type="PIRSR" id="PIRSR000934-1"/>
    </source>
</evidence>
<feature type="active site" description="Phosphocysteine intermediate" evidence="9">
    <location>
        <position position="1082"/>
    </location>
</feature>
<dbReference type="FunFam" id="1.20.80.10:FF:000014">
    <property type="entry name" value="Tyrosine-protein phosphatase non-receptor type"/>
    <property type="match status" value="1"/>
</dbReference>
<evidence type="ECO:0000313" key="14">
    <source>
        <dbReference type="Ensembl" id="ENSPMAP00000006009.1"/>
    </source>
</evidence>
<evidence type="ECO:0000259" key="11">
    <source>
        <dbReference type="PROSITE" id="PS50055"/>
    </source>
</evidence>
<dbReference type="PRINTS" id="PR00700">
    <property type="entry name" value="PRTYPHPHTASE"/>
</dbReference>
<dbReference type="SMART" id="SM01196">
    <property type="entry name" value="FERM_C"/>
    <property type="match status" value="1"/>
</dbReference>
<dbReference type="InterPro" id="IPR035963">
    <property type="entry name" value="FERM_2"/>
</dbReference>
<dbReference type="CDD" id="cd13188">
    <property type="entry name" value="FERM_C_PTPN14_PTPN21"/>
    <property type="match status" value="1"/>
</dbReference>
<comment type="subcellular location">
    <subcellularLocation>
        <location evidence="1 8">Cytoplasm</location>
        <location evidence="1 8">Cytoskeleton</location>
    </subcellularLocation>
</comment>
<evidence type="ECO:0000256" key="4">
    <source>
        <dbReference type="ARBA" id="ARBA00022553"/>
    </source>
</evidence>
<dbReference type="GeneTree" id="ENSGT00940000156874"/>
<evidence type="ECO:0000256" key="2">
    <source>
        <dbReference type="ARBA" id="ARBA00009649"/>
    </source>
</evidence>
<comment type="similarity">
    <text evidence="2 8">Belongs to the protein-tyrosine phosphatase family. Non-receptor class subfamily.</text>
</comment>
<dbReference type="SMART" id="SM00404">
    <property type="entry name" value="PTPc_motif"/>
    <property type="match status" value="1"/>
</dbReference>
<dbReference type="InterPro" id="IPR019747">
    <property type="entry name" value="FERM_CS"/>
</dbReference>
<dbReference type="InterPro" id="IPR018980">
    <property type="entry name" value="FERM_PH-like_C"/>
</dbReference>
<dbReference type="Gene3D" id="3.10.20.90">
    <property type="entry name" value="Phosphatidylinositol 3-kinase Catalytic Subunit, Chain A, domain 1"/>
    <property type="match status" value="1"/>
</dbReference>
<dbReference type="SUPFAM" id="SSF47031">
    <property type="entry name" value="Second domain of FERM"/>
    <property type="match status" value="1"/>
</dbReference>
<dbReference type="InterPro" id="IPR011993">
    <property type="entry name" value="PH-like_dom_sf"/>
</dbReference>
<dbReference type="HOGENOM" id="CLU_006456_1_0_1"/>
<dbReference type="PROSITE" id="PS50057">
    <property type="entry name" value="FERM_3"/>
    <property type="match status" value="1"/>
</dbReference>
<dbReference type="InterPro" id="IPR003595">
    <property type="entry name" value="Tyr_Pase_cat"/>
</dbReference>
<dbReference type="Pfam" id="PF00373">
    <property type="entry name" value="FERM_M"/>
    <property type="match status" value="1"/>
</dbReference>
<evidence type="ECO:0000256" key="10">
    <source>
        <dbReference type="SAM" id="MobiDB-lite"/>
    </source>
</evidence>
<dbReference type="InterPro" id="IPR041782">
    <property type="entry name" value="PTPN14/21_FERM_C"/>
</dbReference>
<keyword evidence="6 8" id="KW-0904">Protein phosphatase</keyword>
<organism evidence="14">
    <name type="scientific">Petromyzon marinus</name>
    <name type="common">Sea lamprey</name>
    <dbReference type="NCBI Taxonomy" id="7757"/>
    <lineage>
        <taxon>Eukaryota</taxon>
        <taxon>Metazoa</taxon>
        <taxon>Chordata</taxon>
        <taxon>Craniata</taxon>
        <taxon>Vertebrata</taxon>
        <taxon>Cyclostomata</taxon>
        <taxon>Hyperoartia</taxon>
        <taxon>Petromyzontiformes</taxon>
        <taxon>Petromyzontidae</taxon>
        <taxon>Petromyzon</taxon>
    </lineage>
</organism>
<accession>S4RLC3</accession>
<dbReference type="FunFam" id="2.30.29.30:FF:000149">
    <property type="entry name" value="Tyrosine-protein phosphatase non-receptor type"/>
    <property type="match status" value="1"/>
</dbReference>
<evidence type="ECO:0000256" key="5">
    <source>
        <dbReference type="ARBA" id="ARBA00022801"/>
    </source>
</evidence>
<keyword evidence="7 8" id="KW-0206">Cytoskeleton</keyword>
<dbReference type="Gene3D" id="2.30.29.30">
    <property type="entry name" value="Pleckstrin-homology domain (PH domain)/Phosphotyrosine-binding domain (PTB)"/>
    <property type="match status" value="1"/>
</dbReference>
<evidence type="ECO:0000256" key="3">
    <source>
        <dbReference type="ARBA" id="ARBA00022490"/>
    </source>
</evidence>
<dbReference type="PROSITE" id="PS50055">
    <property type="entry name" value="TYR_PHOSPHATASE_PTP"/>
    <property type="match status" value="1"/>
</dbReference>